<feature type="region of interest" description="Disordered" evidence="3">
    <location>
        <begin position="454"/>
        <end position="492"/>
    </location>
</feature>
<keyword evidence="6" id="KW-0378">Hydrolase</keyword>
<feature type="transmembrane region" description="Helical" evidence="4">
    <location>
        <begin position="12"/>
        <end position="34"/>
    </location>
</feature>
<keyword evidence="6" id="KW-0482">Metalloprotease</keyword>
<dbReference type="SMART" id="SM00382">
    <property type="entry name" value="AAA"/>
    <property type="match status" value="1"/>
</dbReference>
<protein>
    <submittedName>
        <fullName evidence="6">ATP-dependent zinc metalloprotease FtsH</fullName>
        <ecNumber evidence="6">3.4.24.-</ecNumber>
    </submittedName>
</protein>
<dbReference type="GO" id="GO:0005524">
    <property type="term" value="F:ATP binding"/>
    <property type="evidence" value="ECO:0007669"/>
    <property type="project" value="UniProtKB-KW"/>
</dbReference>
<dbReference type="Gene3D" id="3.40.50.300">
    <property type="entry name" value="P-loop containing nucleotide triphosphate hydrolases"/>
    <property type="match status" value="1"/>
</dbReference>
<dbReference type="InterPro" id="IPR003959">
    <property type="entry name" value="ATPase_AAA_core"/>
</dbReference>
<accession>A0A517Z7X5</accession>
<evidence type="ECO:0000256" key="2">
    <source>
        <dbReference type="RuleBase" id="RU003651"/>
    </source>
</evidence>
<dbReference type="RefSeq" id="WP_197444401.1">
    <property type="nucleotide sequence ID" value="NZ_CP036275.1"/>
</dbReference>
<feature type="region of interest" description="Disordered" evidence="3">
    <location>
        <begin position="186"/>
        <end position="206"/>
    </location>
</feature>
<evidence type="ECO:0000256" key="1">
    <source>
        <dbReference type="ARBA" id="ARBA00007448"/>
    </source>
</evidence>
<keyword evidence="4" id="KW-1133">Transmembrane helix</keyword>
<dbReference type="GO" id="GO:0016887">
    <property type="term" value="F:ATP hydrolysis activity"/>
    <property type="evidence" value="ECO:0007669"/>
    <property type="project" value="InterPro"/>
</dbReference>
<evidence type="ECO:0000256" key="3">
    <source>
        <dbReference type="SAM" id="MobiDB-lite"/>
    </source>
</evidence>
<feature type="transmembrane region" description="Helical" evidence="4">
    <location>
        <begin position="41"/>
        <end position="63"/>
    </location>
</feature>
<dbReference type="EC" id="3.4.24.-" evidence="6"/>
<keyword evidence="4" id="KW-0812">Transmembrane</keyword>
<dbReference type="Pfam" id="PF00004">
    <property type="entry name" value="AAA"/>
    <property type="match status" value="1"/>
</dbReference>
<dbReference type="Proteomes" id="UP000320496">
    <property type="component" value="Chromosome"/>
</dbReference>
<evidence type="ECO:0000313" key="6">
    <source>
        <dbReference type="EMBL" id="QDU38588.1"/>
    </source>
</evidence>
<dbReference type="EMBL" id="CP036275">
    <property type="protein sequence ID" value="QDU38588.1"/>
    <property type="molecule type" value="Genomic_DNA"/>
</dbReference>
<dbReference type="PROSITE" id="PS00674">
    <property type="entry name" value="AAA"/>
    <property type="match status" value="1"/>
</dbReference>
<dbReference type="GO" id="GO:0006508">
    <property type="term" value="P:proteolysis"/>
    <property type="evidence" value="ECO:0007669"/>
    <property type="project" value="UniProtKB-KW"/>
</dbReference>
<gene>
    <name evidence="6" type="primary">ftsH_4</name>
    <name evidence="6" type="ORF">Mal4_29170</name>
</gene>
<keyword evidence="2" id="KW-0547">Nucleotide-binding</keyword>
<feature type="compositionally biased region" description="Basic and acidic residues" evidence="3">
    <location>
        <begin position="186"/>
        <end position="195"/>
    </location>
</feature>
<dbReference type="InterPro" id="IPR003593">
    <property type="entry name" value="AAA+_ATPase"/>
</dbReference>
<reference evidence="6 7" key="1">
    <citation type="submission" date="2019-02" db="EMBL/GenBank/DDBJ databases">
        <title>Deep-cultivation of Planctomycetes and their phenomic and genomic characterization uncovers novel biology.</title>
        <authorList>
            <person name="Wiegand S."/>
            <person name="Jogler M."/>
            <person name="Boedeker C."/>
            <person name="Pinto D."/>
            <person name="Vollmers J."/>
            <person name="Rivas-Marin E."/>
            <person name="Kohn T."/>
            <person name="Peeters S.H."/>
            <person name="Heuer A."/>
            <person name="Rast P."/>
            <person name="Oberbeckmann S."/>
            <person name="Bunk B."/>
            <person name="Jeske O."/>
            <person name="Meyerdierks A."/>
            <person name="Storesund J.E."/>
            <person name="Kallscheuer N."/>
            <person name="Luecker S."/>
            <person name="Lage O.M."/>
            <person name="Pohl T."/>
            <person name="Merkel B.J."/>
            <person name="Hornburger P."/>
            <person name="Mueller R.-W."/>
            <person name="Bruemmer F."/>
            <person name="Labrenz M."/>
            <person name="Spormann A.M."/>
            <person name="Op den Camp H."/>
            <person name="Overmann J."/>
            <person name="Amann R."/>
            <person name="Jetten M.S.M."/>
            <person name="Mascher T."/>
            <person name="Medema M.H."/>
            <person name="Devos D.P."/>
            <person name="Kaster A.-K."/>
            <person name="Ovreas L."/>
            <person name="Rohde M."/>
            <person name="Galperin M.Y."/>
            <person name="Jogler C."/>
        </authorList>
    </citation>
    <scope>NUCLEOTIDE SEQUENCE [LARGE SCALE GENOMIC DNA]</scope>
    <source>
        <strain evidence="6 7">Mal4</strain>
    </source>
</reference>
<name>A0A517Z7X5_9PLAN</name>
<dbReference type="KEGG" id="mri:Mal4_29170"/>
<dbReference type="InterPro" id="IPR003960">
    <property type="entry name" value="ATPase_AAA_CS"/>
</dbReference>
<dbReference type="InterPro" id="IPR027417">
    <property type="entry name" value="P-loop_NTPase"/>
</dbReference>
<dbReference type="SUPFAM" id="SSF52540">
    <property type="entry name" value="P-loop containing nucleoside triphosphate hydrolases"/>
    <property type="match status" value="1"/>
</dbReference>
<sequence length="492" mass="54251">MPTTVLLADGIASGWMMAGGAAAVTLLASCWGYVQTAYQHLLSRILVPVTASGYAADALLLYLKSNFRASRFGPREYLGWMLFVRPKQRVQLVPMEITPRSGKVYWLGMRPLWVSRQWGAPEEVDSGSNAREFSEECVRLVFLRGMFDADRLMVAAAEWYNRQVMENPELQGRRHSVRYIHGTAGRSEKYGEASRKSAPSSPGDVRSCLHHRSLTWSLADVGMHGTGNERPTERLALCEEARELVQEAIRWKESETWYKQRNIPWRRGWLLHGRPGTGKTALARAVAEELDLPVFAYDLASLFNSEFQEAWSEMLAQVPCMALIEDIDAVFDGRKNVSSGNDRQSLTFDCLLNGIDGIQRADGVLLVITTNCLEKVDPALGRPDPQTGSSRPGRIDRVVELGPLDAAGRRQLVRAILAEAPAEWDGLIAAGTGDTAAQFQERCARQALDLKYRPAGRFPDANPAPSRGAEGADRGVNGRAPQGVSAGVSVLR</sequence>
<feature type="domain" description="AAA+ ATPase" evidence="5">
    <location>
        <begin position="265"/>
        <end position="405"/>
    </location>
</feature>
<keyword evidence="2" id="KW-0067">ATP-binding</keyword>
<keyword evidence="7" id="KW-1185">Reference proteome</keyword>
<evidence type="ECO:0000313" key="7">
    <source>
        <dbReference type="Proteomes" id="UP000320496"/>
    </source>
</evidence>
<dbReference type="AlphaFoldDB" id="A0A517Z7X5"/>
<proteinExistence type="inferred from homology"/>
<dbReference type="GO" id="GO:0008237">
    <property type="term" value="F:metallopeptidase activity"/>
    <property type="evidence" value="ECO:0007669"/>
    <property type="project" value="UniProtKB-KW"/>
</dbReference>
<keyword evidence="6" id="KW-0645">Protease</keyword>
<dbReference type="PANTHER" id="PTHR23070">
    <property type="entry name" value="BCS1 AAA-TYPE ATPASE"/>
    <property type="match status" value="1"/>
</dbReference>
<evidence type="ECO:0000259" key="5">
    <source>
        <dbReference type="SMART" id="SM00382"/>
    </source>
</evidence>
<keyword evidence="4" id="KW-0472">Membrane</keyword>
<comment type="similarity">
    <text evidence="1">Belongs to the AAA ATPase family. BCS1 subfamily.</text>
</comment>
<evidence type="ECO:0000256" key="4">
    <source>
        <dbReference type="SAM" id="Phobius"/>
    </source>
</evidence>
<dbReference type="InterPro" id="IPR050747">
    <property type="entry name" value="Mitochondrial_chaperone_BCS1"/>
</dbReference>
<organism evidence="6 7">
    <name type="scientific">Maioricimonas rarisocia</name>
    <dbReference type="NCBI Taxonomy" id="2528026"/>
    <lineage>
        <taxon>Bacteria</taxon>
        <taxon>Pseudomonadati</taxon>
        <taxon>Planctomycetota</taxon>
        <taxon>Planctomycetia</taxon>
        <taxon>Planctomycetales</taxon>
        <taxon>Planctomycetaceae</taxon>
        <taxon>Maioricimonas</taxon>
    </lineage>
</organism>